<comment type="caution">
    <text evidence="2">The sequence shown here is derived from an EMBL/GenBank/DDBJ whole genome shotgun (WGS) entry which is preliminary data.</text>
</comment>
<dbReference type="AlphaFoldDB" id="A0A367G2L1"/>
<evidence type="ECO:0000313" key="3">
    <source>
        <dbReference type="Proteomes" id="UP000253208"/>
    </source>
</evidence>
<keyword evidence="1" id="KW-0472">Membrane</keyword>
<feature type="transmembrane region" description="Helical" evidence="1">
    <location>
        <begin position="12"/>
        <end position="32"/>
    </location>
</feature>
<reference evidence="2 3" key="1">
    <citation type="submission" date="2018-02" db="EMBL/GenBank/DDBJ databases">
        <title>Complete genome sequencing of Faecalibacterium prausnitzii strains isolated from the human gut.</title>
        <authorList>
            <person name="Fitzgerald B.C."/>
            <person name="Shkoporov A.N."/>
            <person name="Ross P.R."/>
            <person name="Hill C."/>
        </authorList>
    </citation>
    <scope>NUCLEOTIDE SEQUENCE [LARGE SCALE GENOMIC DNA]</scope>
    <source>
        <strain evidence="2 3">APC942/31-1</strain>
    </source>
</reference>
<dbReference type="RefSeq" id="WP_114001884.1">
    <property type="nucleotide sequence ID" value="NZ_PSQG01000006.1"/>
</dbReference>
<name>A0A367G2L1_9FIRM</name>
<organism evidence="2 3">
    <name type="scientific">Blautia obeum</name>
    <dbReference type="NCBI Taxonomy" id="40520"/>
    <lineage>
        <taxon>Bacteria</taxon>
        <taxon>Bacillati</taxon>
        <taxon>Bacillota</taxon>
        <taxon>Clostridia</taxon>
        <taxon>Lachnospirales</taxon>
        <taxon>Lachnospiraceae</taxon>
        <taxon>Blautia</taxon>
    </lineage>
</organism>
<sequence>MRKKAAGILKAVWTIVISVALVSAGLMCLSLQKQVEELSRLPKNVLVYDRSRKEIVEYYGTPEKIGNSLVLHDANILNIEDVSHLVE</sequence>
<proteinExistence type="predicted"/>
<evidence type="ECO:0000256" key="1">
    <source>
        <dbReference type="SAM" id="Phobius"/>
    </source>
</evidence>
<dbReference type="Proteomes" id="UP000253208">
    <property type="component" value="Unassembled WGS sequence"/>
</dbReference>
<keyword evidence="1" id="KW-0812">Transmembrane</keyword>
<evidence type="ECO:0000313" key="2">
    <source>
        <dbReference type="EMBL" id="RCH44885.1"/>
    </source>
</evidence>
<keyword evidence="1" id="KW-1133">Transmembrane helix</keyword>
<gene>
    <name evidence="2" type="ORF">C4886_05395</name>
</gene>
<accession>A0A367G2L1</accession>
<protein>
    <submittedName>
        <fullName evidence="2">Uncharacterized protein</fullName>
    </submittedName>
</protein>
<dbReference type="EMBL" id="PSQG01000006">
    <property type="protein sequence ID" value="RCH44885.1"/>
    <property type="molecule type" value="Genomic_DNA"/>
</dbReference>